<reference evidence="3 4" key="1">
    <citation type="submission" date="2020-05" db="EMBL/GenBank/DDBJ databases">
        <title>Paenibacillus glebae, sp. nov., Paenibacillus humi sp. nov., Paenibacillus pedi sp. nov., Paenibacillus terrestris sp. nov. and Paenibacillus terricola sp. nov., isolated from a forest top soil sample.</title>
        <authorList>
            <person name="Qi S."/>
            <person name="Carlier A."/>
            <person name="Cnockaert M."/>
            <person name="Vandamme P."/>
        </authorList>
    </citation>
    <scope>NUCLEOTIDE SEQUENCE [LARGE SCALE GENOMIC DNA]</scope>
    <source>
        <strain evidence="3 4">LMG 29502</strain>
    </source>
</reference>
<dbReference type="PANTHER" id="PTHR34385:SF1">
    <property type="entry name" value="PEPTIDOGLYCAN L-ALANYL-D-GLUTAMATE ENDOPEPTIDASE CWLK"/>
    <property type="match status" value="1"/>
</dbReference>
<dbReference type="SUPFAM" id="SSF55383">
    <property type="entry name" value="Copper amine oxidase, domain N"/>
    <property type="match status" value="1"/>
</dbReference>
<gene>
    <name evidence="3" type="ORF">HQN87_03750</name>
</gene>
<evidence type="ECO:0000313" key="4">
    <source>
        <dbReference type="Proteomes" id="UP000711047"/>
    </source>
</evidence>
<dbReference type="Gene3D" id="3.30.1380.10">
    <property type="match status" value="1"/>
</dbReference>
<dbReference type="InterPro" id="IPR012854">
    <property type="entry name" value="Cu_amine_oxidase-like_N"/>
</dbReference>
<evidence type="ECO:0000313" key="3">
    <source>
        <dbReference type="EMBL" id="NQX44437.1"/>
    </source>
</evidence>
<name>A0ABX2DIM7_9BACL</name>
<evidence type="ECO:0000259" key="1">
    <source>
        <dbReference type="Pfam" id="PF07833"/>
    </source>
</evidence>
<proteinExistence type="predicted"/>
<dbReference type="Proteomes" id="UP000711047">
    <property type="component" value="Unassembled WGS sequence"/>
</dbReference>
<dbReference type="Pfam" id="PF07833">
    <property type="entry name" value="Cu_amine_oxidN1"/>
    <property type="match status" value="1"/>
</dbReference>
<keyword evidence="4" id="KW-1185">Reference proteome</keyword>
<dbReference type="CDD" id="cd14845">
    <property type="entry name" value="L-Ala-D-Glu_peptidase_like"/>
    <property type="match status" value="1"/>
</dbReference>
<dbReference type="PANTHER" id="PTHR34385">
    <property type="entry name" value="D-ALANYL-D-ALANINE CARBOXYPEPTIDASE"/>
    <property type="match status" value="1"/>
</dbReference>
<dbReference type="Pfam" id="PF13539">
    <property type="entry name" value="Peptidase_M15_4"/>
    <property type="match status" value="1"/>
</dbReference>
<dbReference type="RefSeq" id="WP_173128032.1">
    <property type="nucleotide sequence ID" value="NZ_JABMKX010000002.1"/>
</dbReference>
<accession>A0ABX2DIM7</accession>
<dbReference type="EMBL" id="JABMKX010000002">
    <property type="protein sequence ID" value="NQX44437.1"/>
    <property type="molecule type" value="Genomic_DNA"/>
</dbReference>
<dbReference type="InterPro" id="IPR009045">
    <property type="entry name" value="Zn_M74/Hedgehog-like"/>
</dbReference>
<dbReference type="InterPro" id="IPR036582">
    <property type="entry name" value="Mao_N_sf"/>
</dbReference>
<dbReference type="InterPro" id="IPR052179">
    <property type="entry name" value="DD-CPase-like"/>
</dbReference>
<feature type="domain" description="Copper amine oxidase-like N-terminal" evidence="1">
    <location>
        <begin position="185"/>
        <end position="227"/>
    </location>
</feature>
<sequence length="228" mass="24777">MLTLEQVKSKSAGKLGNLHPAVLAGTTELIRRCYNRGVPILITQGMRTIAQQNELYAQGRTKKGDIVTNARGGSSYHNYGLAIDFALLLPDGKSVSWDINRDGDGDKVADWQEVAQEGKKLGFEWGGDWTSFKDYAHLQMSFGLTTSQLKAGKRPAAQQVTAALSRINGGEPEVNKDIPINITLNGRKLTNGLMDNATTYAPVRAIAEALGAQVTYDARTKTVNIVKE</sequence>
<protein>
    <submittedName>
        <fullName evidence="3">M15 family metallopeptidase</fullName>
    </submittedName>
</protein>
<dbReference type="InterPro" id="IPR039561">
    <property type="entry name" value="Peptidase_M15C"/>
</dbReference>
<organism evidence="3 4">
    <name type="scientific">Paenibacillus tritici</name>
    <dbReference type="NCBI Taxonomy" id="1873425"/>
    <lineage>
        <taxon>Bacteria</taxon>
        <taxon>Bacillati</taxon>
        <taxon>Bacillota</taxon>
        <taxon>Bacilli</taxon>
        <taxon>Bacillales</taxon>
        <taxon>Paenibacillaceae</taxon>
        <taxon>Paenibacillus</taxon>
    </lineage>
</organism>
<dbReference type="SUPFAM" id="SSF55166">
    <property type="entry name" value="Hedgehog/DD-peptidase"/>
    <property type="match status" value="1"/>
</dbReference>
<feature type="domain" description="Peptidase M15C" evidence="2">
    <location>
        <begin position="70"/>
        <end position="140"/>
    </location>
</feature>
<comment type="caution">
    <text evidence="3">The sequence shown here is derived from an EMBL/GenBank/DDBJ whole genome shotgun (WGS) entry which is preliminary data.</text>
</comment>
<evidence type="ECO:0000259" key="2">
    <source>
        <dbReference type="Pfam" id="PF13539"/>
    </source>
</evidence>
<dbReference type="Gene3D" id="3.30.457.10">
    <property type="entry name" value="Copper amine oxidase-like, N-terminal domain"/>
    <property type="match status" value="1"/>
</dbReference>